<evidence type="ECO:0000313" key="3">
    <source>
        <dbReference type="Proteomes" id="UP000290565"/>
    </source>
</evidence>
<evidence type="ECO:0000313" key="2">
    <source>
        <dbReference type="EMBL" id="RXH42207.1"/>
    </source>
</evidence>
<sequence length="116" mass="12611">MLGLRFRPSSILTILQTAGLWRSADPTTSFGAGLVAYATSPLAALWLVVQFGILHLVISIRKIVRRAMAIPNAIAQRCCRPADAVIASRTVKTKALRQAPSMLAMIRDALISIQRN</sequence>
<comment type="caution">
    <text evidence="2">The sequence shown here is derived from an EMBL/GenBank/DDBJ whole genome shotgun (WGS) entry which is preliminary data.</text>
</comment>
<keyword evidence="1" id="KW-1133">Transmembrane helix</keyword>
<evidence type="ECO:0000256" key="1">
    <source>
        <dbReference type="SAM" id="Phobius"/>
    </source>
</evidence>
<keyword evidence="1" id="KW-0472">Membrane</keyword>
<keyword evidence="1" id="KW-0812">Transmembrane</keyword>
<name>A0A4Q0SR05_9BRAD</name>
<organism evidence="2 3">
    <name type="scientific">Bradyrhizobium zhanjiangense</name>
    <dbReference type="NCBI Taxonomy" id="1325107"/>
    <lineage>
        <taxon>Bacteria</taxon>
        <taxon>Pseudomonadati</taxon>
        <taxon>Pseudomonadota</taxon>
        <taxon>Alphaproteobacteria</taxon>
        <taxon>Hyphomicrobiales</taxon>
        <taxon>Nitrobacteraceae</taxon>
        <taxon>Bradyrhizobium</taxon>
    </lineage>
</organism>
<dbReference type="AlphaFoldDB" id="A0A4Q0SR05"/>
<accession>A0A4Q0SR05</accession>
<dbReference type="EMBL" id="LBJM01000009">
    <property type="protein sequence ID" value="RXH42207.1"/>
    <property type="molecule type" value="Genomic_DNA"/>
</dbReference>
<dbReference type="Proteomes" id="UP000290565">
    <property type="component" value="Unassembled WGS sequence"/>
</dbReference>
<proteinExistence type="predicted"/>
<gene>
    <name evidence="2" type="ORF">XH94_04165</name>
</gene>
<protein>
    <submittedName>
        <fullName evidence="2">Uncharacterized protein</fullName>
    </submittedName>
</protein>
<feature type="transmembrane region" description="Helical" evidence="1">
    <location>
        <begin position="34"/>
        <end position="58"/>
    </location>
</feature>
<reference evidence="2 3" key="1">
    <citation type="submission" date="2015-04" db="EMBL/GenBank/DDBJ databases">
        <title>Comparative genomics of rhizobia nodulating Arachis hypogaea in China.</title>
        <authorList>
            <person name="Li Y."/>
        </authorList>
    </citation>
    <scope>NUCLEOTIDE SEQUENCE [LARGE SCALE GENOMIC DNA]</scope>
    <source>
        <strain evidence="2 3">CCBAU 51787</strain>
    </source>
</reference>